<dbReference type="Proteomes" id="UP000198304">
    <property type="component" value="Unassembled WGS sequence"/>
</dbReference>
<dbReference type="InterPro" id="IPR003660">
    <property type="entry name" value="HAMP_dom"/>
</dbReference>
<feature type="non-terminal residue" evidence="6">
    <location>
        <position position="1"/>
    </location>
</feature>
<evidence type="ECO:0000256" key="2">
    <source>
        <dbReference type="ARBA" id="ARBA00029447"/>
    </source>
</evidence>
<feature type="domain" description="HAMP" evidence="5">
    <location>
        <begin position="12"/>
        <end position="64"/>
    </location>
</feature>
<accession>A0A239LRK5</accession>
<gene>
    <name evidence="6" type="ORF">SAMN05446037_11051</name>
</gene>
<dbReference type="GO" id="GO:0006935">
    <property type="term" value="P:chemotaxis"/>
    <property type="evidence" value="ECO:0007669"/>
    <property type="project" value="InterPro"/>
</dbReference>
<dbReference type="GO" id="GO:0007165">
    <property type="term" value="P:signal transduction"/>
    <property type="evidence" value="ECO:0007669"/>
    <property type="project" value="UniProtKB-KW"/>
</dbReference>
<reference evidence="6 7" key="1">
    <citation type="submission" date="2017-06" db="EMBL/GenBank/DDBJ databases">
        <authorList>
            <person name="Kim H.J."/>
            <person name="Triplett B.A."/>
        </authorList>
    </citation>
    <scope>NUCLEOTIDE SEQUENCE [LARGE SCALE GENOMIC DNA]</scope>
    <source>
        <strain evidence="6 7">SCA</strain>
    </source>
</reference>
<dbReference type="Gene3D" id="1.10.287.950">
    <property type="entry name" value="Methyl-accepting chemotaxis protein"/>
    <property type="match status" value="1"/>
</dbReference>
<sequence length="347" mass="37170">ITLLGFSFLIIGILKKSIKEMNGIFENVATGDFTLEIDTNQKNEFGLMKKSLGSTLKDISSMIVNMKNNINNTNNSAGALTNICEQMTAAAQEVAASIQEVAKGSNSQAEDLAKISDIVNDFGKELEATVLSIQNIHENTKKTDAMVSQGNGKLQQLIDSTQTISQSFNEVSDHVKMLDNRLEEIGEITHAINSISDQTNLLALNAAIEAARAGEAGKGFAVVADEIRKLAEQSKNSSVHINELLSNITNSSGEIIETTTKGIENLKGQEQVVHSTISSFKEILADISNVIPMIENANNSINIVDDSKNDIVARVDTIASISVDNSAIAQQIAASSEEMSASVEEVA</sequence>
<dbReference type="RefSeq" id="WP_207652656.1">
    <property type="nucleotide sequence ID" value="NZ_FZOJ01000105.1"/>
</dbReference>
<dbReference type="GO" id="GO:0016020">
    <property type="term" value="C:membrane"/>
    <property type="evidence" value="ECO:0007669"/>
    <property type="project" value="InterPro"/>
</dbReference>
<evidence type="ECO:0000259" key="4">
    <source>
        <dbReference type="PROSITE" id="PS50111"/>
    </source>
</evidence>
<keyword evidence="1 3" id="KW-0807">Transducer</keyword>
<keyword evidence="7" id="KW-1185">Reference proteome</keyword>
<protein>
    <submittedName>
        <fullName evidence="6">Methyl-accepting chemotaxis protein</fullName>
    </submittedName>
</protein>
<dbReference type="EMBL" id="FZOJ01000105">
    <property type="protein sequence ID" value="SNT33186.1"/>
    <property type="molecule type" value="Genomic_DNA"/>
</dbReference>
<dbReference type="PROSITE" id="PS50885">
    <property type="entry name" value="HAMP"/>
    <property type="match status" value="1"/>
</dbReference>
<dbReference type="PANTHER" id="PTHR32089:SF112">
    <property type="entry name" value="LYSOZYME-LIKE PROTEIN-RELATED"/>
    <property type="match status" value="1"/>
</dbReference>
<dbReference type="Pfam" id="PF00672">
    <property type="entry name" value="HAMP"/>
    <property type="match status" value="1"/>
</dbReference>
<evidence type="ECO:0000256" key="1">
    <source>
        <dbReference type="ARBA" id="ARBA00023224"/>
    </source>
</evidence>
<evidence type="ECO:0000313" key="7">
    <source>
        <dbReference type="Proteomes" id="UP000198304"/>
    </source>
</evidence>
<dbReference type="PANTHER" id="PTHR32089">
    <property type="entry name" value="METHYL-ACCEPTING CHEMOTAXIS PROTEIN MCPB"/>
    <property type="match status" value="1"/>
</dbReference>
<dbReference type="GO" id="GO:0004888">
    <property type="term" value="F:transmembrane signaling receptor activity"/>
    <property type="evidence" value="ECO:0007669"/>
    <property type="project" value="InterPro"/>
</dbReference>
<dbReference type="InterPro" id="IPR004090">
    <property type="entry name" value="Chemotax_Me-accpt_rcpt"/>
</dbReference>
<evidence type="ECO:0000256" key="3">
    <source>
        <dbReference type="PROSITE-ProRule" id="PRU00284"/>
    </source>
</evidence>
<dbReference type="PROSITE" id="PS50111">
    <property type="entry name" value="CHEMOTAXIS_TRANSDUC_2"/>
    <property type="match status" value="1"/>
</dbReference>
<dbReference type="Pfam" id="PF00015">
    <property type="entry name" value="MCPsignal"/>
    <property type="match status" value="1"/>
</dbReference>
<feature type="domain" description="Methyl-accepting transducer" evidence="4">
    <location>
        <begin position="83"/>
        <end position="347"/>
    </location>
</feature>
<dbReference type="SMART" id="SM00283">
    <property type="entry name" value="MA"/>
    <property type="match status" value="1"/>
</dbReference>
<proteinExistence type="inferred from homology"/>
<evidence type="ECO:0000259" key="5">
    <source>
        <dbReference type="PROSITE" id="PS50885"/>
    </source>
</evidence>
<dbReference type="AlphaFoldDB" id="A0A239LRK5"/>
<name>A0A239LRK5_9FIRM</name>
<organism evidence="6 7">
    <name type="scientific">Anaerovirgula multivorans</name>
    <dbReference type="NCBI Taxonomy" id="312168"/>
    <lineage>
        <taxon>Bacteria</taxon>
        <taxon>Bacillati</taxon>
        <taxon>Bacillota</taxon>
        <taxon>Clostridia</taxon>
        <taxon>Peptostreptococcales</taxon>
        <taxon>Natronincolaceae</taxon>
        <taxon>Anaerovirgula</taxon>
    </lineage>
</organism>
<dbReference type="SUPFAM" id="SSF58104">
    <property type="entry name" value="Methyl-accepting chemotaxis protein (MCP) signaling domain"/>
    <property type="match status" value="1"/>
</dbReference>
<evidence type="ECO:0000313" key="6">
    <source>
        <dbReference type="EMBL" id="SNT33186.1"/>
    </source>
</evidence>
<dbReference type="PRINTS" id="PR00260">
    <property type="entry name" value="CHEMTRNSDUCR"/>
</dbReference>
<dbReference type="InterPro" id="IPR004089">
    <property type="entry name" value="MCPsignal_dom"/>
</dbReference>
<feature type="non-terminal residue" evidence="6">
    <location>
        <position position="347"/>
    </location>
</feature>
<comment type="similarity">
    <text evidence="2">Belongs to the methyl-accepting chemotaxis (MCP) protein family.</text>
</comment>